<dbReference type="SMART" id="SM00256">
    <property type="entry name" value="FBOX"/>
    <property type="match status" value="1"/>
</dbReference>
<dbReference type="PANTHER" id="PTHR31960">
    <property type="entry name" value="F-BOX PROTEIN PP2-A15"/>
    <property type="match status" value="1"/>
</dbReference>
<evidence type="ECO:0000259" key="1">
    <source>
        <dbReference type="PROSITE" id="PS50181"/>
    </source>
</evidence>
<dbReference type="PROSITE" id="PS50181">
    <property type="entry name" value="FBOX"/>
    <property type="match status" value="1"/>
</dbReference>
<name>A0A804J0A4_MUSAM</name>
<dbReference type="EnsemblPlants" id="Ma05_t03140.1">
    <property type="protein sequence ID" value="Ma05_p03140.1"/>
    <property type="gene ID" value="Ma05_g03140"/>
</dbReference>
<dbReference type="FunCoup" id="A0A804J0A4">
    <property type="interactions" value="1742"/>
</dbReference>
<dbReference type="OMA" id="YWINMPT"/>
<dbReference type="SUPFAM" id="SSF81383">
    <property type="entry name" value="F-box domain"/>
    <property type="match status" value="1"/>
</dbReference>
<dbReference type="Proteomes" id="UP000012960">
    <property type="component" value="Unplaced"/>
</dbReference>
<dbReference type="AlphaFoldDB" id="A0A804J0A4"/>
<dbReference type="Gene3D" id="1.20.1280.50">
    <property type="match status" value="1"/>
</dbReference>
<evidence type="ECO:0000313" key="2">
    <source>
        <dbReference type="EMBL" id="CAG1837363.1"/>
    </source>
</evidence>
<sequence>MGSWISSIMGPEREAEGHDTGLGYLPENCVAEVMLHLDPLEICRAARLSRAFRGAASADFVWETKLPKNYGHLMELASDEKSPCKKTSLCKKEIYARLCRPNPFDGGTKEFWLEKSSGGICLSISSKALLITGIDDRRYWKYLPTEESRFHMIAYLKQIWWFEVDGEIDFCFPAGTYSLFFRLHLGRASKRFGRRICSSEHIHGWDKKPVRFQLSTSNSQQTLSQCYLGDPGSWILYYAGDFVADRCNVATKLKFSMTQIDCTHTKGGLCIDSVLICPKGFRQGKVCSTRV</sequence>
<evidence type="ECO:0000313" key="4">
    <source>
        <dbReference type="Proteomes" id="UP000012960"/>
    </source>
</evidence>
<dbReference type="KEGG" id="mus:103983817"/>
<dbReference type="OrthoDB" id="9970274at2759"/>
<dbReference type="InterPro" id="IPR036047">
    <property type="entry name" value="F-box-like_dom_sf"/>
</dbReference>
<keyword evidence="4" id="KW-1185">Reference proteome</keyword>
<organism evidence="3 4">
    <name type="scientific">Musa acuminata subsp. malaccensis</name>
    <name type="common">Wild banana</name>
    <name type="synonym">Musa malaccensis</name>
    <dbReference type="NCBI Taxonomy" id="214687"/>
    <lineage>
        <taxon>Eukaryota</taxon>
        <taxon>Viridiplantae</taxon>
        <taxon>Streptophyta</taxon>
        <taxon>Embryophyta</taxon>
        <taxon>Tracheophyta</taxon>
        <taxon>Spermatophyta</taxon>
        <taxon>Magnoliopsida</taxon>
        <taxon>Liliopsida</taxon>
        <taxon>Zingiberales</taxon>
        <taxon>Musaceae</taxon>
        <taxon>Musa</taxon>
    </lineage>
</organism>
<reference evidence="2" key="1">
    <citation type="submission" date="2021-03" db="EMBL/GenBank/DDBJ databases">
        <authorList>
            <consortium name="Genoscope - CEA"/>
            <person name="William W."/>
        </authorList>
    </citation>
    <scope>NUCLEOTIDE SEQUENCE</scope>
    <source>
        <strain evidence="2">Doubled-haploid Pahang</strain>
    </source>
</reference>
<dbReference type="EMBL" id="HG996470">
    <property type="protein sequence ID" value="CAG1837363.1"/>
    <property type="molecule type" value="Genomic_DNA"/>
</dbReference>
<dbReference type="InterPro" id="IPR001810">
    <property type="entry name" value="F-box_dom"/>
</dbReference>
<accession>A0A804J0A4</accession>
<dbReference type="InterPro" id="IPR025886">
    <property type="entry name" value="PP2-like"/>
</dbReference>
<reference evidence="3" key="2">
    <citation type="submission" date="2021-05" db="UniProtKB">
        <authorList>
            <consortium name="EnsemblPlants"/>
        </authorList>
    </citation>
    <scope>IDENTIFICATION</scope>
    <source>
        <strain evidence="3">subsp. malaccensis</strain>
    </source>
</reference>
<gene>
    <name evidence="2" type="ORF">GSMUA_255400.1</name>
</gene>
<protein>
    <submittedName>
        <fullName evidence="2">(wild Malaysian banana) hypothetical protein</fullName>
    </submittedName>
</protein>
<dbReference type="CDD" id="cd22162">
    <property type="entry name" value="F-box_AtSKIP3-like"/>
    <property type="match status" value="1"/>
</dbReference>
<evidence type="ECO:0000313" key="3">
    <source>
        <dbReference type="EnsemblPlants" id="Ma05_p03140.1"/>
    </source>
</evidence>
<feature type="domain" description="F-box" evidence="1">
    <location>
        <begin position="19"/>
        <end position="65"/>
    </location>
</feature>
<dbReference type="Pfam" id="PF14299">
    <property type="entry name" value="PP2"/>
    <property type="match status" value="1"/>
</dbReference>
<dbReference type="PANTHER" id="PTHR31960:SF22">
    <property type="entry name" value="F-BOX PROTEIN PP2-A12"/>
    <property type="match status" value="1"/>
</dbReference>
<dbReference type="Pfam" id="PF00646">
    <property type="entry name" value="F-box"/>
    <property type="match status" value="1"/>
</dbReference>
<dbReference type="Gramene" id="Ma05_t03140.1">
    <property type="protein sequence ID" value="Ma05_p03140.1"/>
    <property type="gene ID" value="Ma05_g03140"/>
</dbReference>
<proteinExistence type="predicted"/>